<evidence type="ECO:0000313" key="13">
    <source>
        <dbReference type="Proteomes" id="UP000008207"/>
    </source>
</evidence>
<sequence>MADVSRRRAAYEVPAMADVSRRRAAYASLVAARAKTRDPALIRAFATVPREAFCGPGPWQVMGEAGPEIVPADDPGGLYRDVLVALLPGEGINNGEPSLHALALAAAALRPGERVVQVGVGGGYYTAILAELVGPEGRVDAFEVEPTLAAQAAAALAGYPQVVVHSRSGAEGPLPEADFVSVNAGATAPLALWLDALSPTGRLIVPLTPDRGWGGLLLARRRGPGRPADILEARFLARTLFVPCLGARSREGAARLGMAFAADGMDKVRSLRRGSAPDGSAWLAGEGWWLSRRRADATA</sequence>
<dbReference type="EC" id="2.1.1.77" evidence="3"/>
<keyword evidence="13" id="KW-1185">Reference proteome</keyword>
<comment type="similarity">
    <text evidence="2">Belongs to the methyltransferase superfamily. L-isoaspartyl/D-aspartyl protein methyltransferase family.</text>
</comment>
<dbReference type="Gene3D" id="3.40.50.150">
    <property type="entry name" value="Vaccinia Virus protein VP39"/>
    <property type="match status" value="1"/>
</dbReference>
<gene>
    <name evidence="12" type="ordered locus">Mnod_5857</name>
</gene>
<keyword evidence="7 12" id="KW-0808">Transferase</keyword>
<organism evidence="12 13">
    <name type="scientific">Methylobacterium nodulans (strain LMG 21967 / CNCM I-2342 / ORS 2060)</name>
    <dbReference type="NCBI Taxonomy" id="460265"/>
    <lineage>
        <taxon>Bacteria</taxon>
        <taxon>Pseudomonadati</taxon>
        <taxon>Pseudomonadota</taxon>
        <taxon>Alphaproteobacteria</taxon>
        <taxon>Hyphomicrobiales</taxon>
        <taxon>Methylobacteriaceae</taxon>
        <taxon>Methylobacterium</taxon>
    </lineage>
</organism>
<protein>
    <recommendedName>
        <fullName evidence="4">Protein-L-isoaspartate O-methyltransferase</fullName>
        <ecNumber evidence="3">2.1.1.77</ecNumber>
    </recommendedName>
    <alternativeName>
        <fullName evidence="11">L-isoaspartyl protein carboxyl methyltransferase</fullName>
    </alternativeName>
    <alternativeName>
        <fullName evidence="9">Protein L-isoaspartyl methyltransferase</fullName>
    </alternativeName>
    <alternativeName>
        <fullName evidence="10">Protein-beta-aspartate methyltransferase</fullName>
    </alternativeName>
</protein>
<dbReference type="HOGENOM" id="CLU_066224_0_0_5"/>
<dbReference type="Proteomes" id="UP000008207">
    <property type="component" value="Chromosome"/>
</dbReference>
<keyword evidence="8" id="KW-0949">S-adenosyl-L-methionine</keyword>
<dbReference type="EMBL" id="CP001349">
    <property type="protein sequence ID" value="ACL60685.1"/>
    <property type="molecule type" value="Genomic_DNA"/>
</dbReference>
<evidence type="ECO:0000256" key="8">
    <source>
        <dbReference type="ARBA" id="ARBA00022691"/>
    </source>
</evidence>
<keyword evidence="6 12" id="KW-0489">Methyltransferase</keyword>
<evidence type="ECO:0000313" key="12">
    <source>
        <dbReference type="EMBL" id="ACL60685.1"/>
    </source>
</evidence>
<dbReference type="STRING" id="460265.Mnod_5857"/>
<accession>B8ISN6</accession>
<evidence type="ECO:0000256" key="10">
    <source>
        <dbReference type="ARBA" id="ARBA00031323"/>
    </source>
</evidence>
<evidence type="ECO:0000256" key="4">
    <source>
        <dbReference type="ARBA" id="ARBA00013346"/>
    </source>
</evidence>
<evidence type="ECO:0000256" key="11">
    <source>
        <dbReference type="ARBA" id="ARBA00031350"/>
    </source>
</evidence>
<evidence type="ECO:0000256" key="2">
    <source>
        <dbReference type="ARBA" id="ARBA00005369"/>
    </source>
</evidence>
<dbReference type="SUPFAM" id="SSF53335">
    <property type="entry name" value="S-adenosyl-L-methionine-dependent methyltransferases"/>
    <property type="match status" value="1"/>
</dbReference>
<dbReference type="KEGG" id="mno:Mnod_5857"/>
<reference evidence="12 13" key="1">
    <citation type="submission" date="2009-01" db="EMBL/GenBank/DDBJ databases">
        <title>Complete sequence of chromosome of Methylobacterium nodulans ORS 2060.</title>
        <authorList>
            <consortium name="US DOE Joint Genome Institute"/>
            <person name="Lucas S."/>
            <person name="Copeland A."/>
            <person name="Lapidus A."/>
            <person name="Glavina del Rio T."/>
            <person name="Dalin E."/>
            <person name="Tice H."/>
            <person name="Bruce D."/>
            <person name="Goodwin L."/>
            <person name="Pitluck S."/>
            <person name="Sims D."/>
            <person name="Brettin T."/>
            <person name="Detter J.C."/>
            <person name="Han C."/>
            <person name="Larimer F."/>
            <person name="Land M."/>
            <person name="Hauser L."/>
            <person name="Kyrpides N."/>
            <person name="Ivanova N."/>
            <person name="Marx C.J."/>
            <person name="Richardson P."/>
        </authorList>
    </citation>
    <scope>NUCLEOTIDE SEQUENCE [LARGE SCALE GENOMIC DNA]</scope>
    <source>
        <strain evidence="13">LMG 21967 / CNCM I-2342 / ORS 2060</strain>
    </source>
</reference>
<evidence type="ECO:0000256" key="1">
    <source>
        <dbReference type="ARBA" id="ARBA00004496"/>
    </source>
</evidence>
<name>B8ISN6_METNO</name>
<dbReference type="AlphaFoldDB" id="B8ISN6"/>
<evidence type="ECO:0000256" key="9">
    <source>
        <dbReference type="ARBA" id="ARBA00030757"/>
    </source>
</evidence>
<evidence type="ECO:0000256" key="7">
    <source>
        <dbReference type="ARBA" id="ARBA00022679"/>
    </source>
</evidence>
<evidence type="ECO:0000256" key="5">
    <source>
        <dbReference type="ARBA" id="ARBA00022490"/>
    </source>
</evidence>
<dbReference type="PANTHER" id="PTHR11579:SF0">
    <property type="entry name" value="PROTEIN-L-ISOASPARTATE(D-ASPARTATE) O-METHYLTRANSFERASE"/>
    <property type="match status" value="1"/>
</dbReference>
<dbReference type="GO" id="GO:0004719">
    <property type="term" value="F:protein-L-isoaspartate (D-aspartate) O-methyltransferase activity"/>
    <property type="evidence" value="ECO:0007669"/>
    <property type="project" value="UniProtKB-EC"/>
</dbReference>
<dbReference type="GO" id="GO:0005737">
    <property type="term" value="C:cytoplasm"/>
    <property type="evidence" value="ECO:0007669"/>
    <property type="project" value="UniProtKB-SubCell"/>
</dbReference>
<dbReference type="InterPro" id="IPR029063">
    <property type="entry name" value="SAM-dependent_MTases_sf"/>
</dbReference>
<dbReference type="eggNOG" id="COG2518">
    <property type="taxonomic scope" value="Bacteria"/>
</dbReference>
<evidence type="ECO:0000256" key="3">
    <source>
        <dbReference type="ARBA" id="ARBA00011890"/>
    </source>
</evidence>
<evidence type="ECO:0000256" key="6">
    <source>
        <dbReference type="ARBA" id="ARBA00022603"/>
    </source>
</evidence>
<dbReference type="InterPro" id="IPR000682">
    <property type="entry name" value="PCMT"/>
</dbReference>
<keyword evidence="5" id="KW-0963">Cytoplasm</keyword>
<proteinExistence type="inferred from homology"/>
<dbReference type="GO" id="GO:0032259">
    <property type="term" value="P:methylation"/>
    <property type="evidence" value="ECO:0007669"/>
    <property type="project" value="UniProtKB-KW"/>
</dbReference>
<dbReference type="PANTHER" id="PTHR11579">
    <property type="entry name" value="PROTEIN-L-ISOASPARTATE O-METHYLTRANSFERASE"/>
    <property type="match status" value="1"/>
</dbReference>
<dbReference type="Pfam" id="PF01135">
    <property type="entry name" value="PCMT"/>
    <property type="match status" value="1"/>
</dbReference>
<comment type="subcellular location">
    <subcellularLocation>
        <location evidence="1">Cytoplasm</location>
    </subcellularLocation>
</comment>